<dbReference type="SMART" id="SM00856">
    <property type="entry name" value="PMEI"/>
    <property type="match status" value="1"/>
</dbReference>
<evidence type="ECO:0000256" key="2">
    <source>
        <dbReference type="ARBA" id="ARBA00023157"/>
    </source>
</evidence>
<dbReference type="InterPro" id="IPR034086">
    <property type="entry name" value="PMEI_plant"/>
</dbReference>
<dbReference type="SUPFAM" id="SSF101148">
    <property type="entry name" value="Plant invertase/pectin methylesterase inhibitor"/>
    <property type="match status" value="1"/>
</dbReference>
<protein>
    <recommendedName>
        <fullName evidence="5">Pectinesterase inhibitor domain-containing protein</fullName>
    </recommendedName>
</protein>
<evidence type="ECO:0000256" key="3">
    <source>
        <dbReference type="ARBA" id="ARBA00038471"/>
    </source>
</evidence>
<keyword evidence="7" id="KW-1185">Reference proteome</keyword>
<name>A0A2G9GNF0_9LAMI</name>
<dbReference type="PANTHER" id="PTHR36710:SF4">
    <property type="entry name" value="PLANT INVERTASE_PECTIN METHYLESTERASE INHIBITOR SUPERFAMILY PROTEIN"/>
    <property type="match status" value="1"/>
</dbReference>
<dbReference type="GO" id="GO:0046910">
    <property type="term" value="F:pectinesterase inhibitor activity"/>
    <property type="evidence" value="ECO:0007669"/>
    <property type="project" value="InterPro"/>
</dbReference>
<feature type="chain" id="PRO_5013641286" description="Pectinesterase inhibitor domain-containing protein" evidence="4">
    <location>
        <begin position="26"/>
        <end position="199"/>
    </location>
</feature>
<dbReference type="CDD" id="cd15797">
    <property type="entry name" value="PMEI"/>
    <property type="match status" value="1"/>
</dbReference>
<evidence type="ECO:0000259" key="5">
    <source>
        <dbReference type="SMART" id="SM00856"/>
    </source>
</evidence>
<keyword evidence="1 4" id="KW-0732">Signal</keyword>
<sequence length="199" mass="22429">MTKMSLVNSFLFFLVLLTISSPINSSDNYEIIINPIITKAPPVVIVTDTVIHKICPRTQDPNLCRYILNQFKGKPLFPEPLARIIGIAQNHAQKTAKKIWSLYDSIKDNKSELKLSYNKCLKNYTNAMNLLREAYGFMRAGKASAVKNYSSLAMAEVHSCDEELAKYQYEPSNLYKDNKELNKVGSIIYAICGKLSPGK</sequence>
<dbReference type="NCBIfam" id="TIGR01614">
    <property type="entry name" value="PME_inhib"/>
    <property type="match status" value="1"/>
</dbReference>
<dbReference type="Gene3D" id="1.20.140.40">
    <property type="entry name" value="Invertase/pectin methylesterase inhibitor family protein"/>
    <property type="match status" value="1"/>
</dbReference>
<dbReference type="AlphaFoldDB" id="A0A2G9GNF0"/>
<reference evidence="7" key="1">
    <citation type="journal article" date="2018" name="Gigascience">
        <title>Genome assembly of the Pink Ipe (Handroanthus impetiginosus, Bignoniaceae), a highly valued, ecologically keystone Neotropical timber forest tree.</title>
        <authorList>
            <person name="Silva-Junior O.B."/>
            <person name="Grattapaglia D."/>
            <person name="Novaes E."/>
            <person name="Collevatti R.G."/>
        </authorList>
    </citation>
    <scope>NUCLEOTIDE SEQUENCE [LARGE SCALE GENOMIC DNA]</scope>
    <source>
        <strain evidence="7">cv. UFG-1</strain>
    </source>
</reference>
<feature type="signal peptide" evidence="4">
    <location>
        <begin position="1"/>
        <end position="25"/>
    </location>
</feature>
<organism evidence="6 7">
    <name type="scientific">Handroanthus impetiginosus</name>
    <dbReference type="NCBI Taxonomy" id="429701"/>
    <lineage>
        <taxon>Eukaryota</taxon>
        <taxon>Viridiplantae</taxon>
        <taxon>Streptophyta</taxon>
        <taxon>Embryophyta</taxon>
        <taxon>Tracheophyta</taxon>
        <taxon>Spermatophyta</taxon>
        <taxon>Magnoliopsida</taxon>
        <taxon>eudicotyledons</taxon>
        <taxon>Gunneridae</taxon>
        <taxon>Pentapetalae</taxon>
        <taxon>asterids</taxon>
        <taxon>lamiids</taxon>
        <taxon>Lamiales</taxon>
        <taxon>Bignoniaceae</taxon>
        <taxon>Crescentiina</taxon>
        <taxon>Tabebuia alliance</taxon>
        <taxon>Handroanthus</taxon>
    </lineage>
</organism>
<dbReference type="Proteomes" id="UP000231279">
    <property type="component" value="Unassembled WGS sequence"/>
</dbReference>
<keyword evidence="2" id="KW-1015">Disulfide bond</keyword>
<gene>
    <name evidence="6" type="ORF">CDL12_20614</name>
</gene>
<accession>A0A2G9GNF0</accession>
<dbReference type="InterPro" id="IPR035513">
    <property type="entry name" value="Invertase/methylesterase_inhib"/>
</dbReference>
<dbReference type="Pfam" id="PF04043">
    <property type="entry name" value="PMEI"/>
    <property type="match status" value="1"/>
</dbReference>
<proteinExistence type="inferred from homology"/>
<comment type="similarity">
    <text evidence="3">Belongs to the PMEI family.</text>
</comment>
<dbReference type="OrthoDB" id="909794at2759"/>
<comment type="caution">
    <text evidence="6">The sequence shown here is derived from an EMBL/GenBank/DDBJ whole genome shotgun (WGS) entry which is preliminary data.</text>
</comment>
<dbReference type="InterPro" id="IPR052421">
    <property type="entry name" value="PCW_Enzyme_Inhibitor"/>
</dbReference>
<evidence type="ECO:0000313" key="6">
    <source>
        <dbReference type="EMBL" id="PIN06841.1"/>
    </source>
</evidence>
<dbReference type="InterPro" id="IPR006501">
    <property type="entry name" value="Pectinesterase_inhib_dom"/>
</dbReference>
<evidence type="ECO:0000256" key="1">
    <source>
        <dbReference type="ARBA" id="ARBA00022729"/>
    </source>
</evidence>
<dbReference type="PANTHER" id="PTHR36710">
    <property type="entry name" value="PECTINESTERASE INHIBITOR-LIKE"/>
    <property type="match status" value="1"/>
</dbReference>
<evidence type="ECO:0000313" key="7">
    <source>
        <dbReference type="Proteomes" id="UP000231279"/>
    </source>
</evidence>
<evidence type="ECO:0000256" key="4">
    <source>
        <dbReference type="SAM" id="SignalP"/>
    </source>
</evidence>
<dbReference type="EMBL" id="NKXS01004308">
    <property type="protein sequence ID" value="PIN06841.1"/>
    <property type="molecule type" value="Genomic_DNA"/>
</dbReference>
<feature type="domain" description="Pectinesterase inhibitor" evidence="5">
    <location>
        <begin position="46"/>
        <end position="191"/>
    </location>
</feature>